<reference evidence="5 6" key="1">
    <citation type="submission" date="2021-03" db="EMBL/GenBank/DDBJ databases">
        <authorList>
            <person name="Grouzdev D.S."/>
        </authorList>
    </citation>
    <scope>NUCLEOTIDE SEQUENCE [LARGE SCALE GENOMIC DNA]</scope>
    <source>
        <strain evidence="5 6">M50-1</strain>
    </source>
</reference>
<dbReference type="InterPro" id="IPR001940">
    <property type="entry name" value="Peptidase_S1C"/>
</dbReference>
<dbReference type="InterPro" id="IPR051201">
    <property type="entry name" value="Chloro_Bact_Ser_Proteases"/>
</dbReference>
<accession>A0ABS4DCE4</accession>
<keyword evidence="3" id="KW-0378">Hydrolase</keyword>
<dbReference type="Gene3D" id="2.30.42.10">
    <property type="match status" value="1"/>
</dbReference>
<dbReference type="EMBL" id="SIJK02000028">
    <property type="protein sequence ID" value="MBP1467112.1"/>
    <property type="molecule type" value="Genomic_DNA"/>
</dbReference>
<organism evidence="5 6">
    <name type="scientific">Candidatus Chloroploca mongolica</name>
    <dbReference type="NCBI Taxonomy" id="2528176"/>
    <lineage>
        <taxon>Bacteria</taxon>
        <taxon>Bacillati</taxon>
        <taxon>Chloroflexota</taxon>
        <taxon>Chloroflexia</taxon>
        <taxon>Chloroflexales</taxon>
        <taxon>Chloroflexineae</taxon>
        <taxon>Oscillochloridaceae</taxon>
        <taxon>Candidatus Chloroploca</taxon>
    </lineage>
</organism>
<dbReference type="PANTHER" id="PTHR43343">
    <property type="entry name" value="PEPTIDASE S12"/>
    <property type="match status" value="1"/>
</dbReference>
<dbReference type="Proteomes" id="UP001193081">
    <property type="component" value="Unassembled WGS sequence"/>
</dbReference>
<evidence type="ECO:0000313" key="6">
    <source>
        <dbReference type="Proteomes" id="UP001193081"/>
    </source>
</evidence>
<dbReference type="InterPro" id="IPR043504">
    <property type="entry name" value="Peptidase_S1_PA_chymotrypsin"/>
</dbReference>
<dbReference type="RefSeq" id="WP_135479337.1">
    <property type="nucleotide sequence ID" value="NZ_SIJK02000028.1"/>
</dbReference>
<evidence type="ECO:0000256" key="2">
    <source>
        <dbReference type="ARBA" id="ARBA00022670"/>
    </source>
</evidence>
<dbReference type="Pfam" id="PF13365">
    <property type="entry name" value="Trypsin_2"/>
    <property type="match status" value="1"/>
</dbReference>
<gene>
    <name evidence="5" type="ORF">EYB53_015470</name>
</gene>
<evidence type="ECO:0000256" key="1">
    <source>
        <dbReference type="ARBA" id="ARBA00010541"/>
    </source>
</evidence>
<dbReference type="InterPro" id="IPR001478">
    <property type="entry name" value="PDZ"/>
</dbReference>
<evidence type="ECO:0000313" key="5">
    <source>
        <dbReference type="EMBL" id="MBP1467112.1"/>
    </source>
</evidence>
<dbReference type="SUPFAM" id="SSF50494">
    <property type="entry name" value="Trypsin-like serine proteases"/>
    <property type="match status" value="1"/>
</dbReference>
<sequence length="389" mass="40170">MEQSYRTNPLLLLVMLLLGLFIGIGGGAVAGGFTALMVSRQQATASTVLAQPVRAELATTELATQPTGGTERSAPNTTISPAVAAVQQVGPAVVTVLNRSATGMGSGSGVIVSEDGYIITNNHVIQGATQLAVVFADSSRREAELIGADALNDIAVIRVNGDMPAVASIGDAAALQPGEQVLAIGSPLGNFRNTVTSGVVSALNRSVGSMEGLIQTDAAINSGNSGGPLINLNGEVVGINTLVVRSDFDFGSSAPVEGLGFAVPSTIFRSVMDQLIATGEVRYPFLGVRYLPIDGNVAAEFELPVQNGAFIQSGLRGQAAVEPGSAADRAGIREGDIITAIDSVRIDYNTSLRQLLLRHTPGETVKVTVLRDGAEITLDVVLDERPTVR</sequence>
<dbReference type="SUPFAM" id="SSF50156">
    <property type="entry name" value="PDZ domain-like"/>
    <property type="match status" value="1"/>
</dbReference>
<comment type="caution">
    <text evidence="5">The sequence shown here is derived from an EMBL/GenBank/DDBJ whole genome shotgun (WGS) entry which is preliminary data.</text>
</comment>
<feature type="domain" description="PDZ" evidence="4">
    <location>
        <begin position="284"/>
        <end position="373"/>
    </location>
</feature>
<evidence type="ECO:0000259" key="4">
    <source>
        <dbReference type="SMART" id="SM00228"/>
    </source>
</evidence>
<evidence type="ECO:0000256" key="3">
    <source>
        <dbReference type="ARBA" id="ARBA00022801"/>
    </source>
</evidence>
<proteinExistence type="inferred from homology"/>
<dbReference type="Gene3D" id="2.40.10.10">
    <property type="entry name" value="Trypsin-like serine proteases"/>
    <property type="match status" value="2"/>
</dbReference>
<protein>
    <submittedName>
        <fullName evidence="5">Trypsin-like peptidase domain-containing protein</fullName>
    </submittedName>
</protein>
<dbReference type="PANTHER" id="PTHR43343:SF3">
    <property type="entry name" value="PROTEASE DO-LIKE 8, CHLOROPLASTIC"/>
    <property type="match status" value="1"/>
</dbReference>
<keyword evidence="6" id="KW-1185">Reference proteome</keyword>
<dbReference type="InterPro" id="IPR036034">
    <property type="entry name" value="PDZ_sf"/>
</dbReference>
<keyword evidence="2" id="KW-0645">Protease</keyword>
<dbReference type="SMART" id="SM00228">
    <property type="entry name" value="PDZ"/>
    <property type="match status" value="1"/>
</dbReference>
<dbReference type="Pfam" id="PF13180">
    <property type="entry name" value="PDZ_2"/>
    <property type="match status" value="1"/>
</dbReference>
<comment type="similarity">
    <text evidence="1">Belongs to the peptidase S1C family.</text>
</comment>
<dbReference type="PRINTS" id="PR00834">
    <property type="entry name" value="PROTEASES2C"/>
</dbReference>
<name>A0ABS4DCE4_9CHLR</name>
<dbReference type="InterPro" id="IPR009003">
    <property type="entry name" value="Peptidase_S1_PA"/>
</dbReference>